<protein>
    <submittedName>
        <fullName evidence="1">Protein PRRC2C</fullName>
    </submittedName>
</protein>
<proteinExistence type="predicted"/>
<dbReference type="EMBL" id="KK450156">
    <property type="protein sequence ID" value="KFQ73102.1"/>
    <property type="molecule type" value="Genomic_DNA"/>
</dbReference>
<dbReference type="InterPro" id="IPR033184">
    <property type="entry name" value="PRRC2"/>
</dbReference>
<sequence length="333" mass="35587">MDTSHLFNTQHARLAPPSLAQQQGFQPGLSQPASVQQIPIPIYAPLQGQHQAQLSLGAAPAVSQAQELFNSSLQPYRSQQAFMQSGLSQPSPVVLSGTALHNFPAVQHQELAKAQSSLAFQQTSNTQPIPILYEHQLSQASGLGGSQLIDTHILQARATLTQASNLYSGQVQQPGQSNFYNTAQSPSALQQVTVPLPGSQISLPNFGSTAQPLIALPQSLQPPLQHTPPQAQAQNLSRPAQVTQPFRGLIPAGTQHSMIAAAGKVTILVDLQQKHPLNKSGVILTGVLFFRASSTSPNNQSNKMNSIVYQKQFQSAAAAVRMTQPFPAQFAPQ</sequence>
<organism evidence="1 2">
    <name type="scientific">Phaethon lepturus</name>
    <name type="common">White-tailed tropicbird</name>
    <dbReference type="NCBI Taxonomy" id="97097"/>
    <lineage>
        <taxon>Eukaryota</taxon>
        <taxon>Metazoa</taxon>
        <taxon>Chordata</taxon>
        <taxon>Craniata</taxon>
        <taxon>Vertebrata</taxon>
        <taxon>Euteleostomi</taxon>
        <taxon>Archelosauria</taxon>
        <taxon>Archosauria</taxon>
        <taxon>Dinosauria</taxon>
        <taxon>Saurischia</taxon>
        <taxon>Theropoda</taxon>
        <taxon>Coelurosauria</taxon>
        <taxon>Aves</taxon>
        <taxon>Neognathae</taxon>
        <taxon>Neoaves</taxon>
        <taxon>Phaethontimorphae</taxon>
        <taxon>Phaethontiformes</taxon>
        <taxon>Phaethontidae</taxon>
        <taxon>Phaethon</taxon>
    </lineage>
</organism>
<dbReference type="PANTHER" id="PTHR14038:SF6">
    <property type="entry name" value="PROTEIN PRRC2C"/>
    <property type="match status" value="1"/>
</dbReference>
<dbReference type="PhylomeDB" id="A0A091TG78"/>
<accession>A0A091TG78</accession>
<evidence type="ECO:0000313" key="2">
    <source>
        <dbReference type="Proteomes" id="UP000053638"/>
    </source>
</evidence>
<evidence type="ECO:0000313" key="1">
    <source>
        <dbReference type="EMBL" id="KFQ73102.1"/>
    </source>
</evidence>
<feature type="non-terminal residue" evidence="1">
    <location>
        <position position="333"/>
    </location>
</feature>
<dbReference type="GO" id="GO:0002244">
    <property type="term" value="P:hematopoietic progenitor cell differentiation"/>
    <property type="evidence" value="ECO:0007669"/>
    <property type="project" value="TreeGrafter"/>
</dbReference>
<keyword evidence="2" id="KW-1185">Reference proteome</keyword>
<dbReference type="Proteomes" id="UP000053638">
    <property type="component" value="Unassembled WGS sequence"/>
</dbReference>
<reference evidence="1 2" key="1">
    <citation type="submission" date="2014-04" db="EMBL/GenBank/DDBJ databases">
        <title>Genome evolution of avian class.</title>
        <authorList>
            <person name="Zhang G."/>
            <person name="Li C."/>
        </authorList>
    </citation>
    <scope>NUCLEOTIDE SEQUENCE [LARGE SCALE GENOMIC DNA]</scope>
    <source>
        <strain evidence="1">BGI_N335</strain>
    </source>
</reference>
<name>A0A091TG78_PHALP</name>
<gene>
    <name evidence="1" type="ORF">N335_09473</name>
</gene>
<dbReference type="PANTHER" id="PTHR14038">
    <property type="entry name" value="BAT2 HLA-B-ASSOCIATED TRANSCRIPT 2"/>
    <property type="match status" value="1"/>
</dbReference>
<dbReference type="AlphaFoldDB" id="A0A091TG78"/>